<dbReference type="HOGENOM" id="CLU_3228746_0_0_11"/>
<dbReference type="EMBL" id="CP002786">
    <property type="protein sequence ID" value="AEF41512.1"/>
    <property type="molecule type" value="Genomic_DNA"/>
</dbReference>
<keyword evidence="3" id="KW-1185">Reference proteome</keyword>
<accession>F6ELR4</accession>
<protein>
    <submittedName>
        <fullName evidence="2">Uncharacterized protein</fullName>
    </submittedName>
</protein>
<dbReference type="AlphaFoldDB" id="F6ELR4"/>
<dbReference type="KEGG" id="asd:AS9A_3067"/>
<name>F6ELR4_HOYSD</name>
<evidence type="ECO:0000313" key="3">
    <source>
        <dbReference type="Proteomes" id="UP000009235"/>
    </source>
</evidence>
<feature type="region of interest" description="Disordered" evidence="1">
    <location>
        <begin position="1"/>
        <end position="43"/>
    </location>
</feature>
<evidence type="ECO:0000256" key="1">
    <source>
        <dbReference type="SAM" id="MobiDB-lite"/>
    </source>
</evidence>
<evidence type="ECO:0000313" key="2">
    <source>
        <dbReference type="EMBL" id="AEF41512.1"/>
    </source>
</evidence>
<feature type="compositionally biased region" description="Basic and acidic residues" evidence="1">
    <location>
        <begin position="22"/>
        <end position="43"/>
    </location>
</feature>
<proteinExistence type="predicted"/>
<dbReference type="Proteomes" id="UP000009235">
    <property type="component" value="Chromosome"/>
</dbReference>
<sequence length="43" mass="4889">MLSSSPRDQRIRAGTSPTYRDVAIDKSSKEPTMRRESRLITPP</sequence>
<gene>
    <name evidence="2" type="ordered locus">AS9A_3067</name>
</gene>
<dbReference type="STRING" id="443218.AS9A_3067"/>
<reference evidence="2 3" key="1">
    <citation type="journal article" date="2011" name="J. Bacteriol.">
        <title>Complete genome sequence of Amycolicicoccus subflavus DQS3-9A1T, an actinomycete isolated from crude oil-polluted soil.</title>
        <authorList>
            <person name="Cai M."/>
            <person name="Chen W.M."/>
            <person name="Nie Y."/>
            <person name="Chi C.Q."/>
            <person name="Wang Y.N."/>
            <person name="Tang Y.Q."/>
            <person name="Li G.Y."/>
            <person name="Wu X.L."/>
        </authorList>
    </citation>
    <scope>NUCLEOTIDE SEQUENCE [LARGE SCALE GENOMIC DNA]</scope>
    <source>
        <strain evidence="3">DSM 45089 / DQS3-9A1</strain>
    </source>
</reference>
<organism evidence="2 3">
    <name type="scientific">Hoyosella subflava (strain DSM 45089 / JCM 17490 / NBRC 109087 / DQS3-9A1)</name>
    <name type="common">Amycolicicoccus subflavus</name>
    <dbReference type="NCBI Taxonomy" id="443218"/>
    <lineage>
        <taxon>Bacteria</taxon>
        <taxon>Bacillati</taxon>
        <taxon>Actinomycetota</taxon>
        <taxon>Actinomycetes</taxon>
        <taxon>Mycobacteriales</taxon>
        <taxon>Hoyosellaceae</taxon>
        <taxon>Hoyosella</taxon>
    </lineage>
</organism>